<accession>A0ABP3B4B1</accession>
<comment type="caution">
    <text evidence="1">The sequence shown here is derived from an EMBL/GenBank/DDBJ whole genome shotgun (WGS) entry which is preliminary data.</text>
</comment>
<evidence type="ECO:0008006" key="3">
    <source>
        <dbReference type="Google" id="ProtNLM"/>
    </source>
</evidence>
<proteinExistence type="predicted"/>
<keyword evidence="2" id="KW-1185">Reference proteome</keyword>
<dbReference type="SUPFAM" id="SSF160631">
    <property type="entry name" value="SMI1/KNR4-like"/>
    <property type="match status" value="1"/>
</dbReference>
<sequence>MDQYGDEIMDGMLIIGDSQEHGFIILGTNEYEGIYYWDDSYVFEESTDEENTFYVNRSFTELVENI</sequence>
<evidence type="ECO:0000313" key="1">
    <source>
        <dbReference type="EMBL" id="EUJ33772.1"/>
    </source>
</evidence>
<dbReference type="InterPro" id="IPR037883">
    <property type="entry name" value="Knr4/Smi1-like_sf"/>
</dbReference>
<dbReference type="Gene3D" id="3.40.1580.10">
    <property type="entry name" value="SMI1/KNR4-like"/>
    <property type="match status" value="1"/>
</dbReference>
<dbReference type="EMBL" id="AODF01000001">
    <property type="protein sequence ID" value="EUJ33772.1"/>
    <property type="molecule type" value="Genomic_DNA"/>
</dbReference>
<reference evidence="1 2" key="1">
    <citation type="journal article" date="2014" name="Int. J. Syst. Evol. Microbiol.">
        <title>Listeria floridensis sp. nov., Listeria aquatica sp. nov., Listeria cornellensis sp. nov., Listeria riparia sp. nov. and Listeria grandensis sp. nov., from agricultural and natural environments.</title>
        <authorList>
            <person name="den Bakker H.C."/>
            <person name="Warchocki S."/>
            <person name="Wright E.M."/>
            <person name="Allred A.F."/>
            <person name="Ahlstrom C."/>
            <person name="Manuel C.S."/>
            <person name="Stasiewicz M.J."/>
            <person name="Burrell A."/>
            <person name="Roof S."/>
            <person name="Strawn L."/>
            <person name="Fortes E.D."/>
            <person name="Nightingale K.K."/>
            <person name="Kephart D."/>
            <person name="Wiedmann M."/>
        </authorList>
    </citation>
    <scope>NUCLEOTIDE SEQUENCE [LARGE SCALE GENOMIC DNA]</scope>
    <source>
        <strain evidence="1 2">FSL S10-1187</strain>
    </source>
</reference>
<protein>
    <recommendedName>
        <fullName evidence="3">SMI1/KNR4 family protein</fullName>
    </recommendedName>
</protein>
<organism evidence="1 2">
    <name type="scientific">Listeria floridensis FSL S10-1187</name>
    <dbReference type="NCBI Taxonomy" id="1265817"/>
    <lineage>
        <taxon>Bacteria</taxon>
        <taxon>Bacillati</taxon>
        <taxon>Bacillota</taxon>
        <taxon>Bacilli</taxon>
        <taxon>Bacillales</taxon>
        <taxon>Listeriaceae</taxon>
        <taxon>Listeria</taxon>
    </lineage>
</organism>
<name>A0ABP3B4B1_9LIST</name>
<dbReference type="Proteomes" id="UP000019249">
    <property type="component" value="Unassembled WGS sequence"/>
</dbReference>
<evidence type="ECO:0000313" key="2">
    <source>
        <dbReference type="Proteomes" id="UP000019249"/>
    </source>
</evidence>
<gene>
    <name evidence="1" type="ORF">MFLO_01020</name>
</gene>